<dbReference type="InterPro" id="IPR023213">
    <property type="entry name" value="CAT-like_dom_sf"/>
</dbReference>
<dbReference type="NCBIfam" id="TIGR01733">
    <property type="entry name" value="AA-adenyl-dom"/>
    <property type="match status" value="1"/>
</dbReference>
<comment type="caution">
    <text evidence="5">The sequence shown here is derived from an EMBL/GenBank/DDBJ whole genome shotgun (WGS) entry which is preliminary data.</text>
</comment>
<dbReference type="InterPro" id="IPR042099">
    <property type="entry name" value="ANL_N_sf"/>
</dbReference>
<dbReference type="Pfam" id="PF13193">
    <property type="entry name" value="AMP-binding_C"/>
    <property type="match status" value="1"/>
</dbReference>
<accession>A0ABQ3EZB9</accession>
<dbReference type="Gene3D" id="1.10.1200.10">
    <property type="entry name" value="ACP-like"/>
    <property type="match status" value="1"/>
</dbReference>
<comment type="cofactor">
    <cofactor evidence="1">
        <name>pantetheine 4'-phosphate</name>
        <dbReference type="ChEBI" id="CHEBI:47942"/>
    </cofactor>
</comment>
<dbReference type="PROSITE" id="PS00455">
    <property type="entry name" value="AMP_BINDING"/>
    <property type="match status" value="1"/>
</dbReference>
<dbReference type="SMART" id="SM00824">
    <property type="entry name" value="PKS_TE"/>
    <property type="match status" value="1"/>
</dbReference>
<dbReference type="PROSITE" id="PS00012">
    <property type="entry name" value="PHOSPHOPANTETHEINE"/>
    <property type="match status" value="1"/>
</dbReference>
<dbReference type="InterPro" id="IPR025110">
    <property type="entry name" value="AMP-bd_C"/>
</dbReference>
<feature type="domain" description="Carrier" evidence="4">
    <location>
        <begin position="533"/>
        <end position="608"/>
    </location>
</feature>
<dbReference type="Gene3D" id="3.30.300.30">
    <property type="match status" value="1"/>
</dbReference>
<dbReference type="InterPro" id="IPR001031">
    <property type="entry name" value="Thioesterase"/>
</dbReference>
<keyword evidence="2" id="KW-0596">Phosphopantetheine</keyword>
<dbReference type="InterPro" id="IPR010071">
    <property type="entry name" value="AA_adenyl_dom"/>
</dbReference>
<evidence type="ECO:0000313" key="5">
    <source>
        <dbReference type="EMBL" id="GHB55123.1"/>
    </source>
</evidence>
<dbReference type="Gene3D" id="3.30.559.30">
    <property type="entry name" value="Nonribosomal peptide synthetase, condensation domain"/>
    <property type="match status" value="1"/>
</dbReference>
<dbReference type="PANTHER" id="PTHR45527:SF1">
    <property type="entry name" value="FATTY ACID SYNTHASE"/>
    <property type="match status" value="1"/>
</dbReference>
<organism evidence="5 6">
    <name type="scientific">Streptomyces cirratus</name>
    <dbReference type="NCBI Taxonomy" id="68187"/>
    <lineage>
        <taxon>Bacteria</taxon>
        <taxon>Bacillati</taxon>
        <taxon>Actinomycetota</taxon>
        <taxon>Actinomycetes</taxon>
        <taxon>Kitasatosporales</taxon>
        <taxon>Streptomycetaceae</taxon>
        <taxon>Streptomyces</taxon>
    </lineage>
</organism>
<evidence type="ECO:0000313" key="6">
    <source>
        <dbReference type="Proteomes" id="UP000642673"/>
    </source>
</evidence>
<keyword evidence="3" id="KW-0597">Phosphoprotein</keyword>
<dbReference type="InterPro" id="IPR029058">
    <property type="entry name" value="AB_hydrolase_fold"/>
</dbReference>
<dbReference type="Pfam" id="PF00668">
    <property type="entry name" value="Condensation"/>
    <property type="match status" value="1"/>
</dbReference>
<dbReference type="CDD" id="cd19531">
    <property type="entry name" value="LCL_NRPS-like"/>
    <property type="match status" value="1"/>
</dbReference>
<name>A0ABQ3EZB9_9ACTN</name>
<dbReference type="InterPro" id="IPR036736">
    <property type="entry name" value="ACP-like_sf"/>
</dbReference>
<dbReference type="SUPFAM" id="SSF53474">
    <property type="entry name" value="alpha/beta-Hydrolases"/>
    <property type="match status" value="1"/>
</dbReference>
<dbReference type="EMBL" id="BMVP01000004">
    <property type="protein sequence ID" value="GHB55123.1"/>
    <property type="molecule type" value="Genomic_DNA"/>
</dbReference>
<dbReference type="InterPro" id="IPR001242">
    <property type="entry name" value="Condensation_dom"/>
</dbReference>
<evidence type="ECO:0000256" key="3">
    <source>
        <dbReference type="ARBA" id="ARBA00022553"/>
    </source>
</evidence>
<dbReference type="InterPro" id="IPR020802">
    <property type="entry name" value="TesA-like"/>
</dbReference>
<dbReference type="Gene3D" id="3.40.50.1820">
    <property type="entry name" value="alpha/beta hydrolase"/>
    <property type="match status" value="1"/>
</dbReference>
<dbReference type="Gene3D" id="3.40.50.12780">
    <property type="entry name" value="N-terminal domain of ligase-like"/>
    <property type="match status" value="1"/>
</dbReference>
<dbReference type="SUPFAM" id="SSF47336">
    <property type="entry name" value="ACP-like"/>
    <property type="match status" value="1"/>
</dbReference>
<dbReference type="InterPro" id="IPR020806">
    <property type="entry name" value="PKS_PP-bd"/>
</dbReference>
<dbReference type="SUPFAM" id="SSF52777">
    <property type="entry name" value="CoA-dependent acyltransferases"/>
    <property type="match status" value="2"/>
</dbReference>
<dbReference type="SUPFAM" id="SSF56801">
    <property type="entry name" value="Acetyl-CoA synthetase-like"/>
    <property type="match status" value="1"/>
</dbReference>
<evidence type="ECO:0000256" key="2">
    <source>
        <dbReference type="ARBA" id="ARBA00022450"/>
    </source>
</evidence>
<keyword evidence="6" id="KW-1185">Reference proteome</keyword>
<gene>
    <name evidence="5" type="ORF">GCM10010347_26290</name>
</gene>
<proteinExistence type="predicted"/>
<dbReference type="Gene3D" id="3.30.559.10">
    <property type="entry name" value="Chloramphenicol acetyltransferase-like domain"/>
    <property type="match status" value="1"/>
</dbReference>
<dbReference type="PANTHER" id="PTHR45527">
    <property type="entry name" value="NONRIBOSOMAL PEPTIDE SYNTHETASE"/>
    <property type="match status" value="1"/>
</dbReference>
<protein>
    <recommendedName>
        <fullName evidence="4">Carrier domain-containing protein</fullName>
    </recommendedName>
</protein>
<evidence type="ECO:0000256" key="1">
    <source>
        <dbReference type="ARBA" id="ARBA00001957"/>
    </source>
</evidence>
<dbReference type="InterPro" id="IPR045851">
    <property type="entry name" value="AMP-bd_C_sf"/>
</dbReference>
<dbReference type="PROSITE" id="PS50075">
    <property type="entry name" value="CARRIER"/>
    <property type="match status" value="1"/>
</dbReference>
<dbReference type="InterPro" id="IPR009081">
    <property type="entry name" value="PP-bd_ACP"/>
</dbReference>
<dbReference type="Pfam" id="PF00975">
    <property type="entry name" value="Thioesterase"/>
    <property type="match status" value="1"/>
</dbReference>
<reference evidence="6" key="1">
    <citation type="journal article" date="2019" name="Int. J. Syst. Evol. Microbiol.">
        <title>The Global Catalogue of Microorganisms (GCM) 10K type strain sequencing project: providing services to taxonomists for standard genome sequencing and annotation.</title>
        <authorList>
            <consortium name="The Broad Institute Genomics Platform"/>
            <consortium name="The Broad Institute Genome Sequencing Center for Infectious Disease"/>
            <person name="Wu L."/>
            <person name="Ma J."/>
        </authorList>
    </citation>
    <scope>NUCLEOTIDE SEQUENCE [LARGE SCALE GENOMIC DNA]</scope>
    <source>
        <strain evidence="6">JCM 4738</strain>
    </source>
</reference>
<dbReference type="SMART" id="SM00823">
    <property type="entry name" value="PKS_PP"/>
    <property type="match status" value="1"/>
</dbReference>
<dbReference type="Pfam" id="PF00550">
    <property type="entry name" value="PP-binding"/>
    <property type="match status" value="1"/>
</dbReference>
<dbReference type="Pfam" id="PF00501">
    <property type="entry name" value="AMP-binding"/>
    <property type="match status" value="1"/>
</dbReference>
<dbReference type="InterPro" id="IPR000873">
    <property type="entry name" value="AMP-dep_synth/lig_dom"/>
</dbReference>
<dbReference type="InterPro" id="IPR020845">
    <property type="entry name" value="AMP-binding_CS"/>
</dbReference>
<dbReference type="Proteomes" id="UP000642673">
    <property type="component" value="Unassembled WGS sequence"/>
</dbReference>
<evidence type="ECO:0000259" key="4">
    <source>
        <dbReference type="PROSITE" id="PS50075"/>
    </source>
</evidence>
<sequence length="1367" mass="147667">MALRGSSGRVTPDPVRSLAGAKSLVEAFAETVTAFPERDAVRCGGRSLTYRQLNDRVNALAAAVLARGGDASRPVGVLLERSADMVAAAVAVLRTGSSYVPLDPATPPARLALILEDAAPSVVITSRELAKSVPAGIPVVYADGELPAPGDLPDATGIGRDTRAYIIFTSGTTGRPKGVQVSHGNVLRLFHVSEPLYGFTPDDVWSLFHTFAFDVSVWEMWGALLYGGCVVVVEQEVAKDPRALWELLARERVTMMSQTPTAFNQLIAEDAGRSERLPLRRVVLAGEALHFSDLRPWVAKYGDAQPQLINQYGPTETTVYASYRRVREADLAQSRSLIGGPLPDLGFLLVDDDVHEVPPGEIGELVVTGPGVTMGYLASPELNRERFVELPHGAGRGYRTGDLVQQAGPGDYAYHGRKDDQVKIRGYRVEPGEVEGALRALDSLAEAAVTARDLPQLGTSLIAYVVPRTPGVTAVSLREQLAAALPPYMLPSMFIPLDSLPMTQNGKLDRRALPDPERATALGETQHAEPQDSTSDTTALRIAGMIAELLNLERANPTTGFFQLGGHSLVAITLLARVRREFGVEVPLRDFLREPTAAALAEAVRNASPEGQHNAGGVELVKAPHGSHQPATDPQRRLYFLAALEPESGAYNLHQTVLLRGDLDVTALGKAFGAIVDRHAPLRTVLRLEDVRLVQVVRPPGRFTLRAQPLVTSPGEDPMAAVRRLSAQELARPFDLEQDDPLRVRLVRVSEGLHALLITAHHVASDGWSNTVLSRELVSLYAHFKQDPDASDLPLAPLAFEYTDYAHSMDRWADSGAAEHDIDYWQKRLEGLPLVHGLPLDKPRPRNMTYAGGIHEEPLPTPLTEELRKLGLSENATPFVLLRTLFAVLLARRSGAPDVVVGSPVANRRHAELEGVIGMFVNSVVLRTHVDGDLTFRELLGQVRDQTLHDLEHQHVPFDQLVKRLKPEHSAAHSPLFQIMFAYQNNEAARLDLEGLEVTLVHSPEQDVQTDLVLDVLEAEGGLTLRWRYNTDLFRGSTVQEMAGDFGRLLRTVLDHPDTEVSALTAAPRGAAGDTDTGTGTGTVRGLFPLRQNSAGTTAVFALPGVLGLGASYVQLSAHFSDRSFYALSTRDIAQAQGAALSIESLAGECARTIDEAAPGRRIHLVGHSYGGALSPFVADALRSRGVRVESLVVLDALTPAAVQRQLATSRTERLQAFLGTLADLFPGLSASASQADPAALWAMPEDALLDKVAELLGPDALALLGGQLHEALDMFVRMSALTWPAVPSDVPPVLLIEAAEDSGRTAESPREGWERITAGGLSCASVAAGHESMLRHPNARDTAQLMQRFFHQHDARLSEAAQGTPR</sequence>
<dbReference type="InterPro" id="IPR006162">
    <property type="entry name" value="Ppantetheine_attach_site"/>
</dbReference>